<dbReference type="AlphaFoldDB" id="A0A6A3R2G0"/>
<name>A0A6A3R2G0_9STRA</name>
<proteinExistence type="predicted"/>
<organism evidence="2 3">
    <name type="scientific">Phytophthora fragariae</name>
    <dbReference type="NCBI Taxonomy" id="53985"/>
    <lineage>
        <taxon>Eukaryota</taxon>
        <taxon>Sar</taxon>
        <taxon>Stramenopiles</taxon>
        <taxon>Oomycota</taxon>
        <taxon>Peronosporomycetes</taxon>
        <taxon>Peronosporales</taxon>
        <taxon>Peronosporaceae</taxon>
        <taxon>Phytophthora</taxon>
    </lineage>
</organism>
<feature type="region of interest" description="Disordered" evidence="1">
    <location>
        <begin position="166"/>
        <end position="235"/>
    </location>
</feature>
<reference evidence="2 3" key="1">
    <citation type="submission" date="2018-08" db="EMBL/GenBank/DDBJ databases">
        <title>Genomic investigation of the strawberry pathogen Phytophthora fragariae indicates pathogenicity is determined by transcriptional variation in three key races.</title>
        <authorList>
            <person name="Adams T.M."/>
            <person name="Armitage A.D."/>
            <person name="Sobczyk M.K."/>
            <person name="Bates H.J."/>
            <person name="Dunwell J.M."/>
            <person name="Nellist C.F."/>
            <person name="Harrison R.J."/>
        </authorList>
    </citation>
    <scope>NUCLEOTIDE SEQUENCE [LARGE SCALE GENOMIC DNA]</scope>
    <source>
        <strain evidence="2 3">NOV-71</strain>
    </source>
</reference>
<gene>
    <name evidence="2" type="ORF">PF007_g19983</name>
</gene>
<evidence type="ECO:0000256" key="1">
    <source>
        <dbReference type="SAM" id="MobiDB-lite"/>
    </source>
</evidence>
<dbReference type="EMBL" id="QXFZ01001563">
    <property type="protein sequence ID" value="KAE9088407.1"/>
    <property type="molecule type" value="Genomic_DNA"/>
</dbReference>
<accession>A0A6A3R2G0</accession>
<sequence>MQTEDEWVVAVQRFAETSPVELPEEGTLAEMRAATKEAKRFRVCITVDALLVEGQSDELLIGEDWMVERQVKMDFGDHELKYHDEGGQNVILPFTCHGVSMLQQAGQRRMADFEAALADRPTVDTVKGEMVSIVVRGGRREKLPAREALATWILTDNDMQILTPNGELERTRVAKAPVVGSSGPDDDSLSRSEEVAAPPRSPRTSRGNEEVRSATIASNSTPAELANVGRESPATTELSRVASTLQHLTEMMAQLQRAPTAERQAGPATGTQLTMIMTAIQQLAAMITDLQSTSIGTTSAAQPTRRRADTAHGTSRT</sequence>
<feature type="region of interest" description="Disordered" evidence="1">
    <location>
        <begin position="295"/>
        <end position="317"/>
    </location>
</feature>
<comment type="caution">
    <text evidence="2">The sequence shown here is derived from an EMBL/GenBank/DDBJ whole genome shotgun (WGS) entry which is preliminary data.</text>
</comment>
<protein>
    <submittedName>
        <fullName evidence="2">Uncharacterized protein</fullName>
    </submittedName>
</protein>
<evidence type="ECO:0000313" key="2">
    <source>
        <dbReference type="EMBL" id="KAE9088407.1"/>
    </source>
</evidence>
<evidence type="ECO:0000313" key="3">
    <source>
        <dbReference type="Proteomes" id="UP000441208"/>
    </source>
</evidence>
<dbReference type="Proteomes" id="UP000441208">
    <property type="component" value="Unassembled WGS sequence"/>
</dbReference>